<gene>
    <name evidence="2" type="ORF">F0161_01735</name>
</gene>
<name>A0A5P1X2M0_9LACO</name>
<evidence type="ECO:0000313" key="2">
    <source>
        <dbReference type="EMBL" id="QER66711.1"/>
    </source>
</evidence>
<evidence type="ECO:0000313" key="3">
    <source>
        <dbReference type="Proteomes" id="UP000325295"/>
    </source>
</evidence>
<dbReference type="Proteomes" id="UP000325295">
    <property type="component" value="Chromosome"/>
</dbReference>
<dbReference type="Pfam" id="PF13460">
    <property type="entry name" value="NAD_binding_10"/>
    <property type="match status" value="1"/>
</dbReference>
<dbReference type="CDD" id="cd05243">
    <property type="entry name" value="SDR_a5"/>
    <property type="match status" value="1"/>
</dbReference>
<dbReference type="PANTHER" id="PTHR15020">
    <property type="entry name" value="FLAVIN REDUCTASE-RELATED"/>
    <property type="match status" value="1"/>
</dbReference>
<dbReference type="RefSeq" id="WP_150203401.1">
    <property type="nucleotide sequence ID" value="NZ_CAXYVY010000104.1"/>
</dbReference>
<dbReference type="KEGG" id="lnn:F0161_01735"/>
<sequence length="213" mass="22686">MKTLVIGSHGQIGQILIQKLANENDEVLAAVRDTSQIAAASKITPIAFNLEDPFETLAKSMVGIDAVVFAAGSGGSTGADKTLLIDLDGAVKSMKAAELAGVKRFVLVSALYAENPEKWSDGMRPYYVAKYYADEWLKNDTELNYTIIRPGALTNDEGTGKVAVSIGEGDAGKIARTDVASVIVETLHNSRSSQIVFNVIEGSQSIHDAINEL</sequence>
<proteinExistence type="predicted"/>
<dbReference type="PANTHER" id="PTHR15020:SF50">
    <property type="entry name" value="UPF0659 PROTEIN YMR090W"/>
    <property type="match status" value="1"/>
</dbReference>
<dbReference type="Gene3D" id="3.40.50.720">
    <property type="entry name" value="NAD(P)-binding Rossmann-like Domain"/>
    <property type="match status" value="1"/>
</dbReference>
<accession>A0A5P1X2M0</accession>
<protein>
    <submittedName>
        <fullName evidence="2">SDR family oxidoreductase</fullName>
    </submittedName>
</protein>
<evidence type="ECO:0000259" key="1">
    <source>
        <dbReference type="Pfam" id="PF13460"/>
    </source>
</evidence>
<dbReference type="InterPro" id="IPR036291">
    <property type="entry name" value="NAD(P)-bd_dom_sf"/>
</dbReference>
<dbReference type="EMBL" id="CP043939">
    <property type="protein sequence ID" value="QER66711.1"/>
    <property type="molecule type" value="Genomic_DNA"/>
</dbReference>
<keyword evidence="3" id="KW-1185">Reference proteome</keyword>
<organism evidence="2 3">
    <name type="scientific">Paucilactobacillus nenjiangensis</name>
    <dbReference type="NCBI Taxonomy" id="1296540"/>
    <lineage>
        <taxon>Bacteria</taxon>
        <taxon>Bacillati</taxon>
        <taxon>Bacillota</taxon>
        <taxon>Bacilli</taxon>
        <taxon>Lactobacillales</taxon>
        <taxon>Lactobacillaceae</taxon>
        <taxon>Paucilactobacillus</taxon>
    </lineage>
</organism>
<dbReference type="OrthoDB" id="9785372at2"/>
<feature type="domain" description="NAD(P)-binding" evidence="1">
    <location>
        <begin position="7"/>
        <end position="189"/>
    </location>
</feature>
<dbReference type="InterPro" id="IPR016040">
    <property type="entry name" value="NAD(P)-bd_dom"/>
</dbReference>
<dbReference type="SUPFAM" id="SSF51735">
    <property type="entry name" value="NAD(P)-binding Rossmann-fold domains"/>
    <property type="match status" value="1"/>
</dbReference>
<reference evidence="2 3" key="1">
    <citation type="submission" date="2019-09" db="EMBL/GenBank/DDBJ databases">
        <title>Complete Genome Sequence of Lactobacillus nenjiangensis SH-Y15, isolated from sauerkraut.</title>
        <authorList>
            <person name="Yang H."/>
        </authorList>
    </citation>
    <scope>NUCLEOTIDE SEQUENCE [LARGE SCALE GENOMIC DNA]</scope>
    <source>
        <strain evidence="2 3">SH-Y15</strain>
    </source>
</reference>
<dbReference type="AlphaFoldDB" id="A0A5P1X2M0"/>